<dbReference type="RefSeq" id="XP_053023762.1">
    <property type="nucleotide sequence ID" value="XM_053172531.1"/>
</dbReference>
<organism evidence="1 2">
    <name type="scientific">Puccinia triticina</name>
    <dbReference type="NCBI Taxonomy" id="208348"/>
    <lineage>
        <taxon>Eukaryota</taxon>
        <taxon>Fungi</taxon>
        <taxon>Dikarya</taxon>
        <taxon>Basidiomycota</taxon>
        <taxon>Pucciniomycotina</taxon>
        <taxon>Pucciniomycetes</taxon>
        <taxon>Pucciniales</taxon>
        <taxon>Pucciniaceae</taxon>
        <taxon>Puccinia</taxon>
    </lineage>
</organism>
<dbReference type="GeneID" id="77813426"/>
<evidence type="ECO:0000313" key="1">
    <source>
        <dbReference type="EMBL" id="WAQ88207.1"/>
    </source>
</evidence>
<evidence type="ECO:0000313" key="2">
    <source>
        <dbReference type="Proteomes" id="UP001164743"/>
    </source>
</evidence>
<name>A0ABY7CUU0_9BASI</name>
<keyword evidence="2" id="KW-1185">Reference proteome</keyword>
<protein>
    <submittedName>
        <fullName evidence="1">Uncharacterized protein</fullName>
    </submittedName>
</protein>
<dbReference type="EMBL" id="CP110429">
    <property type="protein sequence ID" value="WAQ88207.1"/>
    <property type="molecule type" value="Genomic_DNA"/>
</dbReference>
<gene>
    <name evidence="1" type="ORF">PtA15_9A334</name>
</gene>
<sequence length="57" mass="5733">MSNTNDAPPEEAGSGAAPSACDKQWISALVDRLVPQFQAGEASAGAQAAMQTNADGK</sequence>
<accession>A0ABY7CUU0</accession>
<proteinExistence type="predicted"/>
<reference evidence="1" key="1">
    <citation type="submission" date="2022-10" db="EMBL/GenBank/DDBJ databases">
        <title>Puccinia triticina Genome sequencing and assembly.</title>
        <authorList>
            <person name="Li C."/>
        </authorList>
    </citation>
    <scope>NUCLEOTIDE SEQUENCE</scope>
    <source>
        <strain evidence="1">Pt15</strain>
    </source>
</reference>
<dbReference type="Proteomes" id="UP001164743">
    <property type="component" value="Chromosome 9A"/>
</dbReference>